<sequence length="106" mass="11813">MSLRILAVLCLLLVPAISTSESEFELQHLEEVLHKFQPDALEVLEELKKEEIPPQISRACGLTILQKIVSTCGDNSDCKSSLLPTLACQFKLNEKVFVELCCPTKL</sequence>
<dbReference type="AlphaFoldDB" id="A0A2G5VP74"/>
<feature type="signal peptide" evidence="1">
    <location>
        <begin position="1"/>
        <end position="18"/>
    </location>
</feature>
<accession>A0A2G5VP74</accession>
<dbReference type="EMBL" id="PDUG01000001">
    <property type="protein sequence ID" value="PIC53564.1"/>
    <property type="molecule type" value="Genomic_DNA"/>
</dbReference>
<keyword evidence="3" id="KW-1185">Reference proteome</keyword>
<dbReference type="Proteomes" id="UP000230233">
    <property type="component" value="Chromosome I"/>
</dbReference>
<organism evidence="2 3">
    <name type="scientific">Caenorhabditis nigoni</name>
    <dbReference type="NCBI Taxonomy" id="1611254"/>
    <lineage>
        <taxon>Eukaryota</taxon>
        <taxon>Metazoa</taxon>
        <taxon>Ecdysozoa</taxon>
        <taxon>Nematoda</taxon>
        <taxon>Chromadorea</taxon>
        <taxon>Rhabditida</taxon>
        <taxon>Rhabditina</taxon>
        <taxon>Rhabditomorpha</taxon>
        <taxon>Rhabditoidea</taxon>
        <taxon>Rhabditidae</taxon>
        <taxon>Peloderinae</taxon>
        <taxon>Caenorhabditis</taxon>
    </lineage>
</organism>
<proteinExistence type="predicted"/>
<name>A0A2G5VP74_9PELO</name>
<comment type="caution">
    <text evidence="2">The sequence shown here is derived from an EMBL/GenBank/DDBJ whole genome shotgun (WGS) entry which is preliminary data.</text>
</comment>
<keyword evidence="1" id="KW-0732">Signal</keyword>
<evidence type="ECO:0000256" key="1">
    <source>
        <dbReference type="SAM" id="SignalP"/>
    </source>
</evidence>
<feature type="chain" id="PRO_5013693956" description="Saposin B-type domain-containing protein" evidence="1">
    <location>
        <begin position="19"/>
        <end position="106"/>
    </location>
</feature>
<gene>
    <name evidence="2" type="primary">Cnig_chr_I.g3219</name>
    <name evidence="2" type="ORF">B9Z55_003219</name>
</gene>
<protein>
    <recommendedName>
        <fullName evidence="4">Saposin B-type domain-containing protein</fullName>
    </recommendedName>
</protein>
<evidence type="ECO:0000313" key="3">
    <source>
        <dbReference type="Proteomes" id="UP000230233"/>
    </source>
</evidence>
<evidence type="ECO:0000313" key="2">
    <source>
        <dbReference type="EMBL" id="PIC53564.1"/>
    </source>
</evidence>
<reference evidence="3" key="1">
    <citation type="submission" date="2017-10" db="EMBL/GenBank/DDBJ databases">
        <title>Rapid genome shrinkage in a self-fertile nematode reveals novel sperm competition proteins.</title>
        <authorList>
            <person name="Yin D."/>
            <person name="Schwarz E.M."/>
            <person name="Thomas C.G."/>
            <person name="Felde R.L."/>
            <person name="Korf I.F."/>
            <person name="Cutter A.D."/>
            <person name="Schartner C.M."/>
            <person name="Ralston E.J."/>
            <person name="Meyer B.J."/>
            <person name="Haag E.S."/>
        </authorList>
    </citation>
    <scope>NUCLEOTIDE SEQUENCE [LARGE SCALE GENOMIC DNA]</scope>
    <source>
        <strain evidence="3">JU1422</strain>
    </source>
</reference>
<evidence type="ECO:0008006" key="4">
    <source>
        <dbReference type="Google" id="ProtNLM"/>
    </source>
</evidence>